<proteinExistence type="predicted"/>
<comment type="caution">
    <text evidence="2">The sequence shown here is derived from an EMBL/GenBank/DDBJ whole genome shotgun (WGS) entry which is preliminary data.</text>
</comment>
<dbReference type="EMBL" id="BART01022427">
    <property type="protein sequence ID" value="GAG96222.1"/>
    <property type="molecule type" value="Genomic_DNA"/>
</dbReference>
<evidence type="ECO:0000313" key="2">
    <source>
        <dbReference type="EMBL" id="GAG96222.1"/>
    </source>
</evidence>
<feature type="region of interest" description="Disordered" evidence="1">
    <location>
        <begin position="1"/>
        <end position="23"/>
    </location>
</feature>
<feature type="non-terminal residue" evidence="2">
    <location>
        <position position="1"/>
    </location>
</feature>
<reference evidence="2" key="1">
    <citation type="journal article" date="2014" name="Front. Microbiol.">
        <title>High frequency of phylogenetically diverse reductive dehalogenase-homologous genes in deep subseafloor sedimentary metagenomes.</title>
        <authorList>
            <person name="Kawai M."/>
            <person name="Futagami T."/>
            <person name="Toyoda A."/>
            <person name="Takaki Y."/>
            <person name="Nishi S."/>
            <person name="Hori S."/>
            <person name="Arai W."/>
            <person name="Tsubouchi T."/>
            <person name="Morono Y."/>
            <person name="Uchiyama I."/>
            <person name="Ito T."/>
            <person name="Fujiyama A."/>
            <person name="Inagaki F."/>
            <person name="Takami H."/>
        </authorList>
    </citation>
    <scope>NUCLEOTIDE SEQUENCE</scope>
    <source>
        <strain evidence="2">Expedition CK06-06</strain>
    </source>
</reference>
<organism evidence="2">
    <name type="scientific">marine sediment metagenome</name>
    <dbReference type="NCBI Taxonomy" id="412755"/>
    <lineage>
        <taxon>unclassified sequences</taxon>
        <taxon>metagenomes</taxon>
        <taxon>ecological metagenomes</taxon>
    </lineage>
</organism>
<dbReference type="AlphaFoldDB" id="X1CTB6"/>
<evidence type="ECO:0000256" key="1">
    <source>
        <dbReference type="SAM" id="MobiDB-lite"/>
    </source>
</evidence>
<evidence type="ECO:0008006" key="3">
    <source>
        <dbReference type="Google" id="ProtNLM"/>
    </source>
</evidence>
<protein>
    <recommendedName>
        <fullName evidence="3">Zinc-ribbon domain-containing protein</fullName>
    </recommendedName>
</protein>
<accession>X1CTB6</accession>
<gene>
    <name evidence="2" type="ORF">S01H4_41052</name>
</gene>
<sequence length="60" mass="7080">SMNRDKKALQNQNHLKPYSTHKPKYYQQNNAKYCPYCGASVKYKDFYCIKCGKSLKVDKI</sequence>
<name>X1CTB6_9ZZZZ</name>